<reference evidence="1 2" key="1">
    <citation type="submission" date="2024-03" db="EMBL/GenBank/DDBJ databases">
        <title>Draft genome sequence of Klenkia sp. LSe6-5.</title>
        <authorList>
            <person name="Duangmal K."/>
            <person name="Chantavorakit T."/>
        </authorList>
    </citation>
    <scope>NUCLEOTIDE SEQUENCE [LARGE SCALE GENOMIC DNA]</scope>
    <source>
        <strain evidence="1 2">LSe6-5</strain>
    </source>
</reference>
<evidence type="ECO:0000313" key="1">
    <source>
        <dbReference type="EMBL" id="MEI4271919.1"/>
    </source>
</evidence>
<dbReference type="RefSeq" id="WP_336404056.1">
    <property type="nucleotide sequence ID" value="NZ_JBAPLU010000007.1"/>
</dbReference>
<keyword evidence="2" id="KW-1185">Reference proteome</keyword>
<organism evidence="1 2">
    <name type="scientific">Klenkia sesuvii</name>
    <dbReference type="NCBI Taxonomy" id="3103137"/>
    <lineage>
        <taxon>Bacteria</taxon>
        <taxon>Bacillati</taxon>
        <taxon>Actinomycetota</taxon>
        <taxon>Actinomycetes</taxon>
        <taxon>Geodermatophilales</taxon>
        <taxon>Geodermatophilaceae</taxon>
        <taxon>Klenkia</taxon>
    </lineage>
</organism>
<comment type="caution">
    <text evidence="1">The sequence shown here is derived from an EMBL/GenBank/DDBJ whole genome shotgun (WGS) entry which is preliminary data.</text>
</comment>
<sequence length="56" mass="6244">MTRTTAHAHRPELDDVEGCGCAGRCRLQGDCLTEALVDERFGVWARSERRALRLAS</sequence>
<evidence type="ECO:0008006" key="3">
    <source>
        <dbReference type="Google" id="ProtNLM"/>
    </source>
</evidence>
<gene>
    <name evidence="1" type="ORF">TEK04_09310</name>
</gene>
<protein>
    <recommendedName>
        <fullName evidence="3">Transcription factor WhiB</fullName>
    </recommendedName>
</protein>
<dbReference type="Proteomes" id="UP001361570">
    <property type="component" value="Unassembled WGS sequence"/>
</dbReference>
<proteinExistence type="predicted"/>
<name>A0ABU8DST6_9ACTN</name>
<accession>A0ABU8DST6</accession>
<evidence type="ECO:0000313" key="2">
    <source>
        <dbReference type="Proteomes" id="UP001361570"/>
    </source>
</evidence>
<dbReference type="EMBL" id="JBAPLU010000007">
    <property type="protein sequence ID" value="MEI4271919.1"/>
    <property type="molecule type" value="Genomic_DNA"/>
</dbReference>